<dbReference type="InterPro" id="IPR016009">
    <property type="entry name" value="tRNA_MeTrfase_TRMD/TRM10"/>
</dbReference>
<accession>A0A644ZLP1</accession>
<keyword evidence="10" id="KW-0949">S-adenosyl-L-methionine</keyword>
<evidence type="ECO:0000313" key="16">
    <source>
        <dbReference type="EMBL" id="MPM39613.1"/>
    </source>
</evidence>
<reference evidence="16" key="1">
    <citation type="submission" date="2019-08" db="EMBL/GenBank/DDBJ databases">
        <authorList>
            <person name="Kucharzyk K."/>
            <person name="Murdoch R.W."/>
            <person name="Higgins S."/>
            <person name="Loffler F."/>
        </authorList>
    </citation>
    <scope>NUCLEOTIDE SEQUENCE</scope>
</reference>
<dbReference type="SUPFAM" id="SSF75217">
    <property type="entry name" value="alpha/beta knot"/>
    <property type="match status" value="1"/>
</dbReference>
<dbReference type="GO" id="GO:0052906">
    <property type="term" value="F:tRNA (guanine(37)-N1)-methyltransferase activity"/>
    <property type="evidence" value="ECO:0007669"/>
    <property type="project" value="UniProtKB-EC"/>
</dbReference>
<evidence type="ECO:0000256" key="6">
    <source>
        <dbReference type="ARBA" id="ARBA00014679"/>
    </source>
</evidence>
<evidence type="ECO:0000256" key="10">
    <source>
        <dbReference type="ARBA" id="ARBA00022691"/>
    </source>
</evidence>
<name>A0A644ZLP1_9ZZZZ</name>
<evidence type="ECO:0000256" key="7">
    <source>
        <dbReference type="ARBA" id="ARBA00022490"/>
    </source>
</evidence>
<dbReference type="AlphaFoldDB" id="A0A644ZLP1"/>
<evidence type="ECO:0000256" key="4">
    <source>
        <dbReference type="ARBA" id="ARBA00011738"/>
    </source>
</evidence>
<comment type="subunit">
    <text evidence="4">Homodimer.</text>
</comment>
<evidence type="ECO:0000256" key="13">
    <source>
        <dbReference type="ARBA" id="ARBA00033392"/>
    </source>
</evidence>
<dbReference type="EC" id="2.1.1.228" evidence="5"/>
<dbReference type="PANTHER" id="PTHR46417">
    <property type="entry name" value="TRNA (GUANINE-N(1)-)-METHYLTRANSFERASE"/>
    <property type="match status" value="1"/>
</dbReference>
<evidence type="ECO:0000256" key="3">
    <source>
        <dbReference type="ARBA" id="ARBA00007630"/>
    </source>
</evidence>
<keyword evidence="7" id="KW-0963">Cytoplasm</keyword>
<gene>
    <name evidence="16" type="primary">trmD_25</name>
    <name evidence="16" type="ORF">SDC9_86247</name>
</gene>
<dbReference type="Gene3D" id="1.10.1270.20">
    <property type="entry name" value="tRNA(m1g37)methyltransferase, domain 2"/>
    <property type="match status" value="1"/>
</dbReference>
<comment type="subcellular location">
    <subcellularLocation>
        <location evidence="2">Cytoplasm</location>
    </subcellularLocation>
</comment>
<comment type="similarity">
    <text evidence="3">Belongs to the RNA methyltransferase TrmD family.</text>
</comment>
<dbReference type="HAMAP" id="MF_00605">
    <property type="entry name" value="TrmD"/>
    <property type="match status" value="1"/>
</dbReference>
<proteinExistence type="inferred from homology"/>
<evidence type="ECO:0000256" key="9">
    <source>
        <dbReference type="ARBA" id="ARBA00022679"/>
    </source>
</evidence>
<sequence>MTFILLTLFPEMCAAVLRESILGRAAAAGYIKTDIRHIRNYTLDKHRRVDDYPFGGGGGMMMQAEPVVRAAEAVAADYGYKPHTIYLSPKGRVFDQSVAHELLQYDTLMLLCGHYEGIDQRALDMVVDEEISIGDYVLTGGELPALSVIDAVARMVPGVLASEESYQNESIYSGLLEYPQYTRPAVFRELPVPEVLTGGNHAEIAKWQRRQSLALTLSRRPDLLKSAPLTPEDLAYIETLKKSGEGETVR</sequence>
<dbReference type="Gene3D" id="3.40.1280.10">
    <property type="match status" value="1"/>
</dbReference>
<keyword evidence="9 16" id="KW-0808">Transferase</keyword>
<dbReference type="NCBIfam" id="NF000648">
    <property type="entry name" value="PRK00026.1"/>
    <property type="match status" value="1"/>
</dbReference>
<keyword evidence="11" id="KW-0819">tRNA processing</keyword>
<dbReference type="InterPro" id="IPR023148">
    <property type="entry name" value="tRNA_m1G_MeTrfase_C_sf"/>
</dbReference>
<dbReference type="PIRSF" id="PIRSF000386">
    <property type="entry name" value="tRNA_mtase"/>
    <property type="match status" value="1"/>
</dbReference>
<dbReference type="InterPro" id="IPR002649">
    <property type="entry name" value="tRNA_m1G_MeTrfase_TrmD"/>
</dbReference>
<dbReference type="NCBIfam" id="TIGR00088">
    <property type="entry name" value="trmD"/>
    <property type="match status" value="1"/>
</dbReference>
<dbReference type="InterPro" id="IPR029028">
    <property type="entry name" value="Alpha/beta_knot_MTases"/>
</dbReference>
<comment type="caution">
    <text evidence="16">The sequence shown here is derived from an EMBL/GenBank/DDBJ whole genome shotgun (WGS) entry which is preliminary data.</text>
</comment>
<evidence type="ECO:0000256" key="11">
    <source>
        <dbReference type="ARBA" id="ARBA00022694"/>
    </source>
</evidence>
<organism evidence="16">
    <name type="scientific">bioreactor metagenome</name>
    <dbReference type="NCBI Taxonomy" id="1076179"/>
    <lineage>
        <taxon>unclassified sequences</taxon>
        <taxon>metagenomes</taxon>
        <taxon>ecological metagenomes</taxon>
    </lineage>
</organism>
<evidence type="ECO:0000256" key="2">
    <source>
        <dbReference type="ARBA" id="ARBA00004496"/>
    </source>
</evidence>
<keyword evidence="8 16" id="KW-0489">Methyltransferase</keyword>
<dbReference type="FunFam" id="1.10.1270.20:FF:000001">
    <property type="entry name" value="tRNA (guanine-N(1)-)-methyltransferase"/>
    <property type="match status" value="1"/>
</dbReference>
<dbReference type="PANTHER" id="PTHR46417:SF1">
    <property type="entry name" value="TRNA (GUANINE-N(1)-)-METHYLTRANSFERASE"/>
    <property type="match status" value="1"/>
</dbReference>
<dbReference type="CDD" id="cd18080">
    <property type="entry name" value="TrmD-like"/>
    <property type="match status" value="1"/>
</dbReference>
<evidence type="ECO:0000256" key="12">
    <source>
        <dbReference type="ARBA" id="ARBA00029736"/>
    </source>
</evidence>
<dbReference type="EMBL" id="VSSQ01008707">
    <property type="protein sequence ID" value="MPM39613.1"/>
    <property type="molecule type" value="Genomic_DNA"/>
</dbReference>
<evidence type="ECO:0000256" key="8">
    <source>
        <dbReference type="ARBA" id="ARBA00022603"/>
    </source>
</evidence>
<dbReference type="GO" id="GO:0005829">
    <property type="term" value="C:cytosol"/>
    <property type="evidence" value="ECO:0007669"/>
    <property type="project" value="TreeGrafter"/>
</dbReference>
<evidence type="ECO:0000256" key="5">
    <source>
        <dbReference type="ARBA" id="ARBA00012807"/>
    </source>
</evidence>
<evidence type="ECO:0000256" key="14">
    <source>
        <dbReference type="ARBA" id="ARBA00047783"/>
    </source>
</evidence>
<dbReference type="GO" id="GO:0002939">
    <property type="term" value="P:tRNA N1-guanine methylation"/>
    <property type="evidence" value="ECO:0007669"/>
    <property type="project" value="TreeGrafter"/>
</dbReference>
<evidence type="ECO:0000259" key="15">
    <source>
        <dbReference type="Pfam" id="PF01746"/>
    </source>
</evidence>
<comment type="catalytic activity">
    <reaction evidence="14">
        <text>guanosine(37) in tRNA + S-adenosyl-L-methionine = N(1)-methylguanosine(37) in tRNA + S-adenosyl-L-homocysteine + H(+)</text>
        <dbReference type="Rhea" id="RHEA:36899"/>
        <dbReference type="Rhea" id="RHEA-COMP:10145"/>
        <dbReference type="Rhea" id="RHEA-COMP:10147"/>
        <dbReference type="ChEBI" id="CHEBI:15378"/>
        <dbReference type="ChEBI" id="CHEBI:57856"/>
        <dbReference type="ChEBI" id="CHEBI:59789"/>
        <dbReference type="ChEBI" id="CHEBI:73542"/>
        <dbReference type="ChEBI" id="CHEBI:74269"/>
        <dbReference type="EC" id="2.1.1.228"/>
    </reaction>
</comment>
<evidence type="ECO:0000256" key="1">
    <source>
        <dbReference type="ARBA" id="ARBA00002634"/>
    </source>
</evidence>
<dbReference type="Pfam" id="PF01746">
    <property type="entry name" value="tRNA_m1G_MT"/>
    <property type="match status" value="1"/>
</dbReference>
<dbReference type="InterPro" id="IPR029026">
    <property type="entry name" value="tRNA_m1G_MTases_N"/>
</dbReference>
<protein>
    <recommendedName>
        <fullName evidence="6">tRNA (guanine-N(1)-)-methyltransferase</fullName>
        <ecNumber evidence="5">2.1.1.228</ecNumber>
    </recommendedName>
    <alternativeName>
        <fullName evidence="12">M1G-methyltransferase</fullName>
    </alternativeName>
    <alternativeName>
        <fullName evidence="13">tRNA [GM37] methyltransferase</fullName>
    </alternativeName>
</protein>
<comment type="function">
    <text evidence="1">Specifically methylates guanosine-37 in various tRNAs.</text>
</comment>
<dbReference type="FunFam" id="3.40.1280.10:FF:000001">
    <property type="entry name" value="tRNA (guanine-N(1)-)-methyltransferase"/>
    <property type="match status" value="1"/>
</dbReference>
<feature type="domain" description="tRNA methyltransferase TRMD/TRM10-type" evidence="15">
    <location>
        <begin position="1"/>
        <end position="225"/>
    </location>
</feature>